<gene>
    <name evidence="1" type="ORF">F3K02_22525</name>
</gene>
<dbReference type="RefSeq" id="WP_177138206.1">
    <property type="nucleotide sequence ID" value="NZ_VYGV01000025.1"/>
</dbReference>
<dbReference type="Proteomes" id="UP000545507">
    <property type="component" value="Unassembled WGS sequence"/>
</dbReference>
<protein>
    <submittedName>
        <fullName evidence="1">Glycosyltransferase family 1 protein</fullName>
    </submittedName>
</protein>
<reference evidence="1 2" key="1">
    <citation type="submission" date="2019-09" db="EMBL/GenBank/DDBJ databases">
        <title>Hydrogenophaga aromatica sp. nov., isolated from a para-xylene-degrading enrichment culture.</title>
        <authorList>
            <person name="Tancsics A."/>
            <person name="Banerjee S."/>
        </authorList>
    </citation>
    <scope>NUCLEOTIDE SEQUENCE [LARGE SCALE GENOMIC DNA]</scope>
    <source>
        <strain evidence="1 2">D2P1</strain>
    </source>
</reference>
<dbReference type="PANTHER" id="PTHR12526:SF630">
    <property type="entry name" value="GLYCOSYLTRANSFERASE"/>
    <property type="match status" value="1"/>
</dbReference>
<dbReference type="Gene3D" id="3.40.50.2000">
    <property type="entry name" value="Glycogen Phosphorylase B"/>
    <property type="match status" value="1"/>
</dbReference>
<evidence type="ECO:0000313" key="1">
    <source>
        <dbReference type="EMBL" id="NWF48008.1"/>
    </source>
</evidence>
<dbReference type="AlphaFoldDB" id="A0A7Y8H0X8"/>
<evidence type="ECO:0000313" key="2">
    <source>
        <dbReference type="Proteomes" id="UP000545507"/>
    </source>
</evidence>
<dbReference type="SUPFAM" id="SSF53756">
    <property type="entry name" value="UDP-Glycosyltransferase/glycogen phosphorylase"/>
    <property type="match status" value="1"/>
</dbReference>
<accession>A0A7Y8H0X8</accession>
<keyword evidence="2" id="KW-1185">Reference proteome</keyword>
<dbReference type="EMBL" id="VYGV01000025">
    <property type="protein sequence ID" value="NWF48008.1"/>
    <property type="molecule type" value="Genomic_DNA"/>
</dbReference>
<proteinExistence type="predicted"/>
<organism evidence="1 2">
    <name type="scientific">Hydrogenophaga aromaticivorans</name>
    <dbReference type="NCBI Taxonomy" id="2610898"/>
    <lineage>
        <taxon>Bacteria</taxon>
        <taxon>Pseudomonadati</taxon>
        <taxon>Pseudomonadota</taxon>
        <taxon>Betaproteobacteria</taxon>
        <taxon>Burkholderiales</taxon>
        <taxon>Comamonadaceae</taxon>
        <taxon>Hydrogenophaga</taxon>
    </lineage>
</organism>
<dbReference type="Gene3D" id="3.40.50.11010">
    <property type="match status" value="1"/>
</dbReference>
<keyword evidence="1" id="KW-0808">Transferase</keyword>
<dbReference type="Pfam" id="PF13692">
    <property type="entry name" value="Glyco_trans_1_4"/>
    <property type="match status" value="1"/>
</dbReference>
<name>A0A7Y8H0X8_9BURK</name>
<dbReference type="GO" id="GO:0016740">
    <property type="term" value="F:transferase activity"/>
    <property type="evidence" value="ECO:0007669"/>
    <property type="project" value="UniProtKB-KW"/>
</dbReference>
<sequence>MATAEHPSKDCILFATADWDTPYWTNKQHTAAHLAEAGWRVLYVESIGLRPPKLGSGTDWGRIFRRLWRGLRGPRQVSKNLWVYSPLLVPFRHDHPWIRTLNRSLLSGVLRWFIRSRSFSRPMVWTYHPYIVDLLDDLDTGPLVYHCVDDLAAIPGIDADAFNLEEERLLKVADHVFTTSPALQAKCSLHHPQVVDLPNVVDAGHFGQALESGPLPGDLAAIPSPRLAYVGALSDFKVDFALLHALASQHPEWSFVLIGEEREGQHDPTLAEMRKLPNVHTLGHKPYAALPQYLRGMAVGLLPTRVNDYTRSMFPMKYFEYLAAGVPVASTPLEFTRHHHVGLCIGHDVPSFSRAIHDQLRRGRLTPDEAADFVGENTWSQRLEKMLQIVNGSRG</sequence>
<comment type="caution">
    <text evidence="1">The sequence shown here is derived from an EMBL/GenBank/DDBJ whole genome shotgun (WGS) entry which is preliminary data.</text>
</comment>
<dbReference type="PANTHER" id="PTHR12526">
    <property type="entry name" value="GLYCOSYLTRANSFERASE"/>
    <property type="match status" value="1"/>
</dbReference>